<comment type="cofactor">
    <cofactor evidence="1">
        <name>FAD</name>
        <dbReference type="ChEBI" id="CHEBI:57692"/>
    </cofactor>
</comment>
<dbReference type="GO" id="GO:0016491">
    <property type="term" value="F:oxidoreductase activity"/>
    <property type="evidence" value="ECO:0007669"/>
    <property type="project" value="UniProtKB-KW"/>
</dbReference>
<organism evidence="6 7">
    <name type="scientific">Gracilibacillus oryzae</name>
    <dbReference type="NCBI Taxonomy" id="1672701"/>
    <lineage>
        <taxon>Bacteria</taxon>
        <taxon>Bacillati</taxon>
        <taxon>Bacillota</taxon>
        <taxon>Bacilli</taxon>
        <taxon>Bacillales</taxon>
        <taxon>Bacillaceae</taxon>
        <taxon>Gracilibacillus</taxon>
    </lineage>
</organism>
<dbReference type="EMBL" id="WEID01000069">
    <property type="protein sequence ID" value="KAB8130745.1"/>
    <property type="molecule type" value="Genomic_DNA"/>
</dbReference>
<name>A0A7C8GSB9_9BACI</name>
<comment type="subunit">
    <text evidence="2">Homodimer.</text>
</comment>
<accession>A0A7C8GSB9</accession>
<evidence type="ECO:0000256" key="4">
    <source>
        <dbReference type="ARBA" id="ARBA00023002"/>
    </source>
</evidence>
<keyword evidence="4" id="KW-0560">Oxidoreductase</keyword>
<dbReference type="AlphaFoldDB" id="A0A7C8GSB9"/>
<dbReference type="PANTHER" id="PTHR48105">
    <property type="entry name" value="THIOREDOXIN REDUCTASE 1-RELATED-RELATED"/>
    <property type="match status" value="1"/>
</dbReference>
<sequence length="300" mass="32698">MVYDCAIIGGGPAGLNAALVLGRARRKVALFDNNQARNSVTQESHGFITRDGVSPAEFREYAHQDIQKYPSVEFESCTIEKIEKQEDHSQLTSNNGKTFSSKKVILAYGLKEDLPDVEGLKDFYGKSVFSCPYCDGWELRDQPLVLIAESEHAVHMAKMIYQWSKDLVICTNGLQIIPDDEAASLKSKGLQIQENKISHLSGTDGKLSKIVFEDGTELHRTGGFVVTELKQPNNLASSLGCELKGNLGIIVDDLGRTNVEGVYAAGETSNIGPAQLIIAAGHGVRAAAGVNYDMTMEEFK</sequence>
<dbReference type="Gene3D" id="3.50.50.60">
    <property type="entry name" value="FAD/NAD(P)-binding domain"/>
    <property type="match status" value="2"/>
</dbReference>
<proteinExistence type="predicted"/>
<comment type="caution">
    <text evidence="6">The sequence shown here is derived from an EMBL/GenBank/DDBJ whole genome shotgun (WGS) entry which is preliminary data.</text>
</comment>
<dbReference type="OrthoDB" id="9806179at2"/>
<evidence type="ECO:0000313" key="7">
    <source>
        <dbReference type="Proteomes" id="UP000480246"/>
    </source>
</evidence>
<reference evidence="6 7" key="1">
    <citation type="submission" date="2019-10" db="EMBL/GenBank/DDBJ databases">
        <title>Gracilibacillus sp. nov. isolated from rice seeds.</title>
        <authorList>
            <person name="He S."/>
        </authorList>
    </citation>
    <scope>NUCLEOTIDE SEQUENCE [LARGE SCALE GENOMIC DNA]</scope>
    <source>
        <strain evidence="6 7">TD8</strain>
    </source>
</reference>
<dbReference type="RefSeq" id="WP_153404756.1">
    <property type="nucleotide sequence ID" value="NZ_ML762434.1"/>
</dbReference>
<protein>
    <submittedName>
        <fullName evidence="6">NAD(P)/FAD-dependent oxidoreductase</fullName>
    </submittedName>
</protein>
<gene>
    <name evidence="6" type="ORF">F9U64_14025</name>
</gene>
<dbReference type="PRINTS" id="PR00368">
    <property type="entry name" value="FADPNR"/>
</dbReference>
<keyword evidence="3" id="KW-0285">Flavoprotein</keyword>
<evidence type="ECO:0000259" key="5">
    <source>
        <dbReference type="Pfam" id="PF07992"/>
    </source>
</evidence>
<dbReference type="InterPro" id="IPR036188">
    <property type="entry name" value="FAD/NAD-bd_sf"/>
</dbReference>
<dbReference type="InterPro" id="IPR050097">
    <property type="entry name" value="Ferredoxin-NADP_redctase_2"/>
</dbReference>
<dbReference type="PRINTS" id="PR00469">
    <property type="entry name" value="PNDRDTASEII"/>
</dbReference>
<evidence type="ECO:0000256" key="2">
    <source>
        <dbReference type="ARBA" id="ARBA00011738"/>
    </source>
</evidence>
<evidence type="ECO:0000256" key="1">
    <source>
        <dbReference type="ARBA" id="ARBA00001974"/>
    </source>
</evidence>
<feature type="domain" description="FAD/NAD(P)-binding" evidence="5">
    <location>
        <begin position="3"/>
        <end position="282"/>
    </location>
</feature>
<keyword evidence="7" id="KW-1185">Reference proteome</keyword>
<evidence type="ECO:0000313" key="6">
    <source>
        <dbReference type="EMBL" id="KAB8130745.1"/>
    </source>
</evidence>
<dbReference type="SUPFAM" id="SSF51905">
    <property type="entry name" value="FAD/NAD(P)-binding domain"/>
    <property type="match status" value="1"/>
</dbReference>
<dbReference type="InterPro" id="IPR023753">
    <property type="entry name" value="FAD/NAD-binding_dom"/>
</dbReference>
<dbReference type="Pfam" id="PF07992">
    <property type="entry name" value="Pyr_redox_2"/>
    <property type="match status" value="1"/>
</dbReference>
<evidence type="ECO:0000256" key="3">
    <source>
        <dbReference type="ARBA" id="ARBA00022630"/>
    </source>
</evidence>
<dbReference type="Proteomes" id="UP000480246">
    <property type="component" value="Unassembled WGS sequence"/>
</dbReference>